<evidence type="ECO:0000256" key="3">
    <source>
        <dbReference type="ARBA" id="ARBA00006602"/>
    </source>
</evidence>
<feature type="compositionally biased region" description="Basic and acidic residues" evidence="10">
    <location>
        <begin position="112"/>
        <end position="122"/>
    </location>
</feature>
<feature type="domain" description="Flagellar assembly protein FliH/Type III secretion system HrpE" evidence="11">
    <location>
        <begin position="143"/>
        <end position="279"/>
    </location>
</feature>
<evidence type="ECO:0000256" key="10">
    <source>
        <dbReference type="SAM" id="MobiDB-lite"/>
    </source>
</evidence>
<comment type="caution">
    <text evidence="12">The sequence shown here is derived from an EMBL/GenBank/DDBJ whole genome shotgun (WGS) entry which is preliminary data.</text>
</comment>
<reference evidence="12 13" key="1">
    <citation type="submission" date="2017-01" db="EMBL/GenBank/DDBJ databases">
        <title>Whole-Genome Shotgun Sequencing of Two beta-Proteobacterial Species in Search of the Bulgecin Biosynthetic Cluster.</title>
        <authorList>
            <person name="Horsman M.E."/>
            <person name="Marous D.R."/>
            <person name="Li R."/>
            <person name="Oliver R.A."/>
            <person name="Byun B."/>
            <person name="Emrich S.J."/>
            <person name="Boggess B."/>
            <person name="Townsend C.A."/>
            <person name="Mobashery S."/>
        </authorList>
    </citation>
    <scope>NUCLEOTIDE SEQUENCE [LARGE SCALE GENOMIC DNA]</scope>
    <source>
        <strain evidence="12 13">ATCC 31363</strain>
    </source>
</reference>
<dbReference type="GO" id="GO:0005829">
    <property type="term" value="C:cytosol"/>
    <property type="evidence" value="ECO:0007669"/>
    <property type="project" value="TreeGrafter"/>
</dbReference>
<dbReference type="Proteomes" id="UP000218022">
    <property type="component" value="Unassembled WGS sequence"/>
</dbReference>
<dbReference type="GO" id="GO:0009288">
    <property type="term" value="C:bacterial-type flagellum"/>
    <property type="evidence" value="ECO:0007669"/>
    <property type="project" value="InterPro"/>
</dbReference>
<proteinExistence type="inferred from homology"/>
<dbReference type="InterPro" id="IPR051472">
    <property type="entry name" value="T3SS_Stator/FliH"/>
</dbReference>
<dbReference type="PANTHER" id="PTHR34982">
    <property type="entry name" value="YOP PROTEINS TRANSLOCATION PROTEIN L"/>
    <property type="match status" value="1"/>
</dbReference>
<dbReference type="AlphaFoldDB" id="A0A2A4ETH4"/>
<keyword evidence="6" id="KW-0963">Cytoplasm</keyword>
<evidence type="ECO:0000256" key="6">
    <source>
        <dbReference type="ARBA" id="ARBA00022490"/>
    </source>
</evidence>
<feature type="region of interest" description="Disordered" evidence="10">
    <location>
        <begin position="98"/>
        <end position="122"/>
    </location>
</feature>
<dbReference type="GO" id="GO:0015031">
    <property type="term" value="P:protein transport"/>
    <property type="evidence" value="ECO:0007669"/>
    <property type="project" value="UniProtKB-KW"/>
</dbReference>
<dbReference type="InterPro" id="IPR018035">
    <property type="entry name" value="Flagellar_FliH/T3SS_HrpE"/>
</dbReference>
<evidence type="ECO:0000313" key="13">
    <source>
        <dbReference type="Proteomes" id="UP000218022"/>
    </source>
</evidence>
<feature type="region of interest" description="Disordered" evidence="10">
    <location>
        <begin position="48"/>
        <end position="78"/>
    </location>
</feature>
<evidence type="ECO:0000256" key="9">
    <source>
        <dbReference type="ARBA" id="ARBA00023225"/>
    </source>
</evidence>
<feature type="region of interest" description="Disordered" evidence="10">
    <location>
        <begin position="1"/>
        <end position="23"/>
    </location>
</feature>
<comment type="similarity">
    <text evidence="3">Belongs to the FliH family.</text>
</comment>
<gene>
    <name evidence="12" type="ORF">BWP39_29065</name>
</gene>
<evidence type="ECO:0000256" key="1">
    <source>
        <dbReference type="ARBA" id="ARBA00003041"/>
    </source>
</evidence>
<evidence type="ECO:0000256" key="7">
    <source>
        <dbReference type="ARBA" id="ARBA00022795"/>
    </source>
</evidence>
<accession>A0A2A4ETH4</accession>
<dbReference type="GO" id="GO:0003774">
    <property type="term" value="F:cytoskeletal motor activity"/>
    <property type="evidence" value="ECO:0007669"/>
    <property type="project" value="InterPro"/>
</dbReference>
<dbReference type="PRINTS" id="PR01003">
    <property type="entry name" value="FLGFLIH"/>
</dbReference>
<dbReference type="PANTHER" id="PTHR34982:SF1">
    <property type="entry name" value="FLAGELLAR ASSEMBLY PROTEIN FLIH"/>
    <property type="match status" value="1"/>
</dbReference>
<comment type="function">
    <text evidence="1">Needed for flagellar regrowth and assembly.</text>
</comment>
<evidence type="ECO:0000313" key="12">
    <source>
        <dbReference type="EMBL" id="PCE23732.1"/>
    </source>
</evidence>
<dbReference type="GO" id="GO:0044781">
    <property type="term" value="P:bacterial-type flagellum organization"/>
    <property type="evidence" value="ECO:0007669"/>
    <property type="project" value="UniProtKB-KW"/>
</dbReference>
<keyword evidence="8" id="KW-0653">Protein transport</keyword>
<name>A0A2A4ETH4_9BURK</name>
<keyword evidence="7" id="KW-1005">Bacterial flagellum biogenesis</keyword>
<comment type="subcellular location">
    <subcellularLocation>
        <location evidence="2">Cytoplasm</location>
    </subcellularLocation>
</comment>
<evidence type="ECO:0000256" key="8">
    <source>
        <dbReference type="ARBA" id="ARBA00022927"/>
    </source>
</evidence>
<evidence type="ECO:0000256" key="5">
    <source>
        <dbReference type="ARBA" id="ARBA00022448"/>
    </source>
</evidence>
<dbReference type="EMBL" id="MTZV01000006">
    <property type="protein sequence ID" value="PCE23732.1"/>
    <property type="molecule type" value="Genomic_DNA"/>
</dbReference>
<sequence>MAQAFEGTVMSNPDRLMPSSHLAAPDVRDGSVLHDVAIDIQPRLLSRQSFATKDDRGGAGGDPAKTRDTPSATKPDGLQLIEQRTEQGYRDGFAAGQQEGRASGAQQGYQDGLERGKQDARDAAEKLVRQEMEDAHRSVQERVALLDQLIDALPGQIALRLHAVEDDMVALCHQIVCRILGERLVSAEGVAHLVRQAIDLTHGEASSHASQKPLVAIHLHSRDLEKLQGDEQAMTLLARRLATTSNAVPLVGDDSVGIGGCVVHSHGGSLDARLATQMASLAGVLTQETTR</sequence>
<protein>
    <recommendedName>
        <fullName evidence="4">Flagellar assembly protein FliH</fullName>
    </recommendedName>
</protein>
<evidence type="ECO:0000256" key="2">
    <source>
        <dbReference type="ARBA" id="ARBA00004496"/>
    </source>
</evidence>
<dbReference type="Pfam" id="PF02108">
    <property type="entry name" value="FliH"/>
    <property type="match status" value="1"/>
</dbReference>
<keyword evidence="9" id="KW-1006">Bacterial flagellum protein export</keyword>
<evidence type="ECO:0000259" key="11">
    <source>
        <dbReference type="Pfam" id="PF02108"/>
    </source>
</evidence>
<organism evidence="12 13">
    <name type="scientific">Paraburkholderia acidicola</name>
    <dbReference type="NCBI Taxonomy" id="1912599"/>
    <lineage>
        <taxon>Bacteria</taxon>
        <taxon>Pseudomonadati</taxon>
        <taxon>Pseudomonadota</taxon>
        <taxon>Betaproteobacteria</taxon>
        <taxon>Burkholderiales</taxon>
        <taxon>Burkholderiaceae</taxon>
        <taxon>Paraburkholderia</taxon>
    </lineage>
</organism>
<keyword evidence="5" id="KW-0813">Transport</keyword>
<dbReference type="GO" id="GO:0071973">
    <property type="term" value="P:bacterial-type flagellum-dependent cell motility"/>
    <property type="evidence" value="ECO:0007669"/>
    <property type="project" value="InterPro"/>
</dbReference>
<evidence type="ECO:0000256" key="4">
    <source>
        <dbReference type="ARBA" id="ARBA00016507"/>
    </source>
</evidence>
<dbReference type="InterPro" id="IPR000563">
    <property type="entry name" value="Flag_FliH"/>
</dbReference>